<organism evidence="1 2">
    <name type="scientific">Teratosphaeria nubilosa</name>
    <dbReference type="NCBI Taxonomy" id="161662"/>
    <lineage>
        <taxon>Eukaryota</taxon>
        <taxon>Fungi</taxon>
        <taxon>Dikarya</taxon>
        <taxon>Ascomycota</taxon>
        <taxon>Pezizomycotina</taxon>
        <taxon>Dothideomycetes</taxon>
        <taxon>Dothideomycetidae</taxon>
        <taxon>Mycosphaerellales</taxon>
        <taxon>Teratosphaeriaceae</taxon>
        <taxon>Teratosphaeria</taxon>
    </lineage>
</organism>
<evidence type="ECO:0000313" key="1">
    <source>
        <dbReference type="EMBL" id="KAF2770385.1"/>
    </source>
</evidence>
<evidence type="ECO:0000313" key="2">
    <source>
        <dbReference type="Proteomes" id="UP000799436"/>
    </source>
</evidence>
<feature type="non-terminal residue" evidence="1">
    <location>
        <position position="1"/>
    </location>
</feature>
<reference evidence="1" key="1">
    <citation type="journal article" date="2020" name="Stud. Mycol.">
        <title>101 Dothideomycetes genomes: a test case for predicting lifestyles and emergence of pathogens.</title>
        <authorList>
            <person name="Haridas S."/>
            <person name="Albert R."/>
            <person name="Binder M."/>
            <person name="Bloem J."/>
            <person name="Labutti K."/>
            <person name="Salamov A."/>
            <person name="Andreopoulos B."/>
            <person name="Baker S."/>
            <person name="Barry K."/>
            <person name="Bills G."/>
            <person name="Bluhm B."/>
            <person name="Cannon C."/>
            <person name="Castanera R."/>
            <person name="Culley D."/>
            <person name="Daum C."/>
            <person name="Ezra D."/>
            <person name="Gonzalez J."/>
            <person name="Henrissat B."/>
            <person name="Kuo A."/>
            <person name="Liang C."/>
            <person name="Lipzen A."/>
            <person name="Lutzoni F."/>
            <person name="Magnuson J."/>
            <person name="Mondo S."/>
            <person name="Nolan M."/>
            <person name="Ohm R."/>
            <person name="Pangilinan J."/>
            <person name="Park H.-J."/>
            <person name="Ramirez L."/>
            <person name="Alfaro M."/>
            <person name="Sun H."/>
            <person name="Tritt A."/>
            <person name="Yoshinaga Y."/>
            <person name="Zwiers L.-H."/>
            <person name="Turgeon B."/>
            <person name="Goodwin S."/>
            <person name="Spatafora J."/>
            <person name="Crous P."/>
            <person name="Grigoriev I."/>
        </authorList>
    </citation>
    <scope>NUCLEOTIDE SEQUENCE</scope>
    <source>
        <strain evidence="1">CBS 116005</strain>
    </source>
</reference>
<dbReference type="AlphaFoldDB" id="A0A6G1LC07"/>
<feature type="non-terminal residue" evidence="1">
    <location>
        <position position="162"/>
    </location>
</feature>
<proteinExistence type="predicted"/>
<gene>
    <name evidence="1" type="ORF">EJ03DRAFT_252423</name>
</gene>
<keyword evidence="2" id="KW-1185">Reference proteome</keyword>
<name>A0A6G1LC07_9PEZI</name>
<dbReference type="EMBL" id="ML995826">
    <property type="protein sequence ID" value="KAF2770385.1"/>
    <property type="molecule type" value="Genomic_DNA"/>
</dbReference>
<dbReference type="OrthoDB" id="72726at2759"/>
<protein>
    <submittedName>
        <fullName evidence="1">Uncharacterized protein</fullName>
    </submittedName>
</protein>
<accession>A0A6G1LC07</accession>
<sequence length="162" mass="19307">LLDLPPEIRELIWIHTVTEWSPLPVILKGLIILQVQPIRMDRLNRPPPPAITRVSRLTRNETLRLYYMSNTFECWRPLFWLNDWSQSTFIDWLRHLGTGKIACLTDIVLLYKHEGELEHNIEEALWDLGFELPKGVIKARRELSEYEMCYEDWGLPRHFGKK</sequence>
<dbReference type="Proteomes" id="UP000799436">
    <property type="component" value="Unassembled WGS sequence"/>
</dbReference>